<organism evidence="1 2">
    <name type="scientific">Globodera pallida</name>
    <name type="common">Potato cyst nematode worm</name>
    <name type="synonym">Heterodera pallida</name>
    <dbReference type="NCBI Taxonomy" id="36090"/>
    <lineage>
        <taxon>Eukaryota</taxon>
        <taxon>Metazoa</taxon>
        <taxon>Ecdysozoa</taxon>
        <taxon>Nematoda</taxon>
        <taxon>Chromadorea</taxon>
        <taxon>Rhabditida</taxon>
        <taxon>Tylenchina</taxon>
        <taxon>Tylenchomorpha</taxon>
        <taxon>Tylenchoidea</taxon>
        <taxon>Heteroderidae</taxon>
        <taxon>Heteroderinae</taxon>
        <taxon>Globodera</taxon>
    </lineage>
</organism>
<reference evidence="1" key="1">
    <citation type="submission" date="2013-12" db="EMBL/GenBank/DDBJ databases">
        <authorList>
            <person name="Aslett M."/>
        </authorList>
    </citation>
    <scope>NUCLEOTIDE SEQUENCE [LARGE SCALE GENOMIC DNA]</scope>
    <source>
        <strain evidence="1">Lindley</strain>
    </source>
</reference>
<dbReference type="PANTHER" id="PTHR47829">
    <property type="entry name" value="HYDROLASE, PUTATIVE (AFU_ORTHOLOGUE AFUA_1G12880)-RELATED"/>
    <property type="match status" value="1"/>
</dbReference>
<dbReference type="SFLD" id="SFLDG01129">
    <property type="entry name" value="C1.5:_HAD__Beta-PGM__Phosphata"/>
    <property type="match status" value="1"/>
</dbReference>
<dbReference type="PANTHER" id="PTHR47829:SF1">
    <property type="entry name" value="HAD FAMILY PHOSPHATASE"/>
    <property type="match status" value="1"/>
</dbReference>
<dbReference type="InterPro" id="IPR052898">
    <property type="entry name" value="ACAD10-like"/>
</dbReference>
<dbReference type="NCBIfam" id="TIGR01509">
    <property type="entry name" value="HAD-SF-IA-v3"/>
    <property type="match status" value="1"/>
</dbReference>
<evidence type="ECO:0000313" key="2">
    <source>
        <dbReference type="WBParaSite" id="GPLIN_000723500"/>
    </source>
</evidence>
<accession>A0A183C2Z1</accession>
<name>A0A183C2Z1_GLOPA</name>
<dbReference type="SFLD" id="SFLDS00003">
    <property type="entry name" value="Haloacid_Dehalogenase"/>
    <property type="match status" value="1"/>
</dbReference>
<evidence type="ECO:0000313" key="1">
    <source>
        <dbReference type="Proteomes" id="UP000050741"/>
    </source>
</evidence>
<protein>
    <submittedName>
        <fullName evidence="2">HAD family hydrolase</fullName>
    </submittedName>
</protein>
<dbReference type="SUPFAM" id="SSF56784">
    <property type="entry name" value="HAD-like"/>
    <property type="match status" value="1"/>
</dbReference>
<dbReference type="Pfam" id="PF00702">
    <property type="entry name" value="Hydrolase"/>
    <property type="match status" value="1"/>
</dbReference>
<dbReference type="InterPro" id="IPR023214">
    <property type="entry name" value="HAD_sf"/>
</dbReference>
<keyword evidence="1" id="KW-1185">Reference proteome</keyword>
<sequence length="195" mass="21887">MVQQIIKAVLFDLGGVVMEYGDFNNYLKRLKIIQAHPELKKRFEQFECGLLTVHDIEPELLEAVGIKNAEDLEKNPYIDGAIQSLRSSGKYLVGILTNNGYWVPDRSETTLGIDTSAFDFVIESCKIGKRKPNSDFYETALQKMGLSAGECVFIDDLEVNCKGAENVGIRSIWLKNGDFKAATEQLEEILGEKFL</sequence>
<dbReference type="WBParaSite" id="GPLIN_000723500">
    <property type="protein sequence ID" value="GPLIN_000723500"/>
    <property type="gene ID" value="GPLIN_000723500"/>
</dbReference>
<proteinExistence type="predicted"/>
<dbReference type="PRINTS" id="PR00413">
    <property type="entry name" value="HADHALOGNASE"/>
</dbReference>
<dbReference type="Gene3D" id="3.40.50.1000">
    <property type="entry name" value="HAD superfamily/HAD-like"/>
    <property type="match status" value="1"/>
</dbReference>
<reference evidence="1" key="2">
    <citation type="submission" date="2014-05" db="EMBL/GenBank/DDBJ databases">
        <title>The genome and life-stage specific transcriptomes of Globodera pallida elucidate key aspects of plant parasitism by a cyst nematode.</title>
        <authorList>
            <person name="Cotton J.A."/>
            <person name="Lilley C.J."/>
            <person name="Jones L.M."/>
            <person name="Kikuchi T."/>
            <person name="Reid A.J."/>
            <person name="Thorpe P."/>
            <person name="Tsai I.J."/>
            <person name="Beasley H."/>
            <person name="Blok V."/>
            <person name="Cock P.J.A."/>
            <person name="Van den Akker S.E."/>
            <person name="Holroyd N."/>
            <person name="Hunt M."/>
            <person name="Mantelin S."/>
            <person name="Naghra H."/>
            <person name="Pain A."/>
            <person name="Palomares-Rius J.E."/>
            <person name="Zarowiecki M."/>
            <person name="Berriman M."/>
            <person name="Jones J.T."/>
            <person name="Urwin P.E."/>
        </authorList>
    </citation>
    <scope>NUCLEOTIDE SEQUENCE [LARGE SCALE GENOMIC DNA]</scope>
    <source>
        <strain evidence="1">Lindley</strain>
    </source>
</reference>
<dbReference type="InterPro" id="IPR006439">
    <property type="entry name" value="HAD-SF_hydro_IA"/>
</dbReference>
<dbReference type="Proteomes" id="UP000050741">
    <property type="component" value="Unassembled WGS sequence"/>
</dbReference>
<dbReference type="AlphaFoldDB" id="A0A183C2Z1"/>
<dbReference type="InterPro" id="IPR036412">
    <property type="entry name" value="HAD-like_sf"/>
</dbReference>
<reference evidence="2" key="3">
    <citation type="submission" date="2016-06" db="UniProtKB">
        <authorList>
            <consortium name="WormBaseParasite"/>
        </authorList>
    </citation>
    <scope>IDENTIFICATION</scope>
</reference>
<dbReference type="NCBIfam" id="TIGR01549">
    <property type="entry name" value="HAD-SF-IA-v1"/>
    <property type="match status" value="1"/>
</dbReference>
<dbReference type="CDD" id="cd02603">
    <property type="entry name" value="HAD_sEH-N_like"/>
    <property type="match status" value="1"/>
</dbReference>